<feature type="compositionally biased region" description="Low complexity" evidence="6">
    <location>
        <begin position="7"/>
        <end position="16"/>
    </location>
</feature>
<dbReference type="PANTHER" id="PTHR47078:SF1">
    <property type="entry name" value="CYTOSKELETON-ASSOCIATED PROTEIN 2-LIKE"/>
    <property type="match status" value="1"/>
</dbReference>
<feature type="compositionally biased region" description="Polar residues" evidence="6">
    <location>
        <begin position="434"/>
        <end position="457"/>
    </location>
</feature>
<feature type="region of interest" description="Disordered" evidence="6">
    <location>
        <begin position="193"/>
        <end position="231"/>
    </location>
</feature>
<evidence type="ECO:0000256" key="3">
    <source>
        <dbReference type="ARBA" id="ARBA00022490"/>
    </source>
</evidence>
<dbReference type="InterPro" id="IPR052855">
    <property type="entry name" value="CKAP2-like"/>
</dbReference>
<feature type="domain" description="Cytoskeleton-associated protein 2 C-terminal" evidence="7">
    <location>
        <begin position="680"/>
        <end position="737"/>
    </location>
</feature>
<keyword evidence="5" id="KW-0206">Cytoskeleton</keyword>
<evidence type="ECO:0000256" key="5">
    <source>
        <dbReference type="ARBA" id="ARBA00023212"/>
    </source>
</evidence>
<feature type="domain" description="Cytoskeleton-associated protein 2 C-terminal" evidence="7">
    <location>
        <begin position="442"/>
        <end position="659"/>
    </location>
</feature>
<evidence type="ECO:0000313" key="9">
    <source>
        <dbReference type="RefSeq" id="XP_004844585.1"/>
    </source>
</evidence>
<dbReference type="AlphaFoldDB" id="A0AAX6P687"/>
<comment type="subcellular location">
    <subcellularLocation>
        <location evidence="1">Cytoplasm</location>
        <location evidence="1">Cytoskeleton</location>
    </subcellularLocation>
</comment>
<dbReference type="GO" id="GO:0005829">
    <property type="term" value="C:cytosol"/>
    <property type="evidence" value="ECO:0007669"/>
    <property type="project" value="TreeGrafter"/>
</dbReference>
<keyword evidence="4" id="KW-0597">Phosphoprotein</keyword>
<accession>A0AAX6P687</accession>
<organism evidence="8 9">
    <name type="scientific">Heterocephalus glaber</name>
    <name type="common">Naked mole rat</name>
    <dbReference type="NCBI Taxonomy" id="10181"/>
    <lineage>
        <taxon>Eukaryota</taxon>
        <taxon>Metazoa</taxon>
        <taxon>Chordata</taxon>
        <taxon>Craniata</taxon>
        <taxon>Vertebrata</taxon>
        <taxon>Euteleostomi</taxon>
        <taxon>Mammalia</taxon>
        <taxon>Eutheria</taxon>
        <taxon>Euarchontoglires</taxon>
        <taxon>Glires</taxon>
        <taxon>Rodentia</taxon>
        <taxon>Hystricomorpha</taxon>
        <taxon>Bathyergidae</taxon>
        <taxon>Heterocephalus</taxon>
    </lineage>
</organism>
<dbReference type="Pfam" id="PF15297">
    <property type="entry name" value="CKAP2_C"/>
    <property type="match status" value="2"/>
</dbReference>
<sequence>MVGSGPSAATAASAAAAEERQKKLQEYLAAKGKLKNQNTKPYLKAKNNCPNPPPSKSTIKPKNDVFNYDVLSVKATRPISIKLQSRPANITGSQKPKLEAPKLVGKSLTSRGFSSNPKCKPSNKSHQQHEAGSSAKRELSRKSMRLPIAQKPKTTKQQLTGQANAKCTDSVDNNYVENKSLDSVFKELSKENLPQTLSEPEKKPDPALCTTSKAKTNSYNQTKSNLTPKQVSGKSLVNGAVLKDRVNNKQFVRKTQIRTVPAQLQQLSKGTDLARPEKPPRTVPSHFIQTFSRTQTSKKPVDKSIKDVKVDRGKYEQPKETKVQLYTVTEEKVKHAKPKTYLSLLQGGPNSKHPNIKQDQKSMQPCFRPQICVLQKSKSVNQRPNLIAGNFNSVIPSTPSITANRTNSFQQRAQTLDPKLKKTVPQKHFLSKTAPKTQASVTTRNGRGVPNATQTNPNIKMTTAEDRRKQLEEWKKSKGKIYKRPPMELKTTKKVIEEMNISFWKSIEEEEEEKKAQLELSNKINSTLTGCLQLIEEGVLSNEIFTILSNIPEAEKFAKFWICKAKLLARKGTFDVIGLYEEAIKNGAKPIQELREVVLNILQDQNRTTEGTTSDSLVAVTNITSMEELAKNMESGEPCLPPEERDQVPETPQITKAGQDNHPGIKLQISSIPRKNGMPEVQDMKLITPVRRSIRINQAMSHYPEMLQEHDLVVASLDELLEVEETEYFVFRKNEALPITLGFETLEP</sequence>
<gene>
    <name evidence="9" type="primary">Ckap2l</name>
</gene>
<feature type="compositionally biased region" description="Low complexity" evidence="6">
    <location>
        <begin position="114"/>
        <end position="125"/>
    </location>
</feature>
<keyword evidence="3" id="KW-0963">Cytoplasm</keyword>
<evidence type="ECO:0000313" key="8">
    <source>
        <dbReference type="Proteomes" id="UP000694906"/>
    </source>
</evidence>
<evidence type="ECO:0000256" key="1">
    <source>
        <dbReference type="ARBA" id="ARBA00004245"/>
    </source>
</evidence>
<feature type="compositionally biased region" description="Polar residues" evidence="6">
    <location>
        <begin position="155"/>
        <end position="166"/>
    </location>
</feature>
<dbReference type="RefSeq" id="XP_004844585.1">
    <property type="nucleotide sequence ID" value="XM_004844528.3"/>
</dbReference>
<reference evidence="9" key="1">
    <citation type="submission" date="2025-08" db="UniProtKB">
        <authorList>
            <consortium name="RefSeq"/>
        </authorList>
    </citation>
    <scope>IDENTIFICATION</scope>
</reference>
<dbReference type="GO" id="GO:0072686">
    <property type="term" value="C:mitotic spindle"/>
    <property type="evidence" value="ECO:0007669"/>
    <property type="project" value="TreeGrafter"/>
</dbReference>
<feature type="region of interest" description="Disordered" evidence="6">
    <location>
        <begin position="107"/>
        <end position="166"/>
    </location>
</feature>
<feature type="region of interest" description="Disordered" evidence="6">
    <location>
        <begin position="634"/>
        <end position="663"/>
    </location>
</feature>
<evidence type="ECO:0000256" key="6">
    <source>
        <dbReference type="SAM" id="MobiDB-lite"/>
    </source>
</evidence>
<dbReference type="Proteomes" id="UP000694906">
    <property type="component" value="Unplaced"/>
</dbReference>
<dbReference type="InterPro" id="IPR029197">
    <property type="entry name" value="CKAP2_C"/>
</dbReference>
<dbReference type="CTD" id="150468"/>
<evidence type="ECO:0000256" key="4">
    <source>
        <dbReference type="ARBA" id="ARBA00022553"/>
    </source>
</evidence>
<feature type="region of interest" description="Disordered" evidence="6">
    <location>
        <begin position="1"/>
        <end position="62"/>
    </location>
</feature>
<keyword evidence="8" id="KW-1185">Reference proteome</keyword>
<feature type="compositionally biased region" description="Polar residues" evidence="6">
    <location>
        <begin position="209"/>
        <end position="231"/>
    </location>
</feature>
<protein>
    <submittedName>
        <fullName evidence="9">Cytoskeleton-associated protein 2-like</fullName>
    </submittedName>
</protein>
<dbReference type="KEGG" id="hgl:101703564"/>
<evidence type="ECO:0000256" key="2">
    <source>
        <dbReference type="ARBA" id="ARBA00009468"/>
    </source>
</evidence>
<evidence type="ECO:0000259" key="7">
    <source>
        <dbReference type="Pfam" id="PF15297"/>
    </source>
</evidence>
<dbReference type="PANTHER" id="PTHR47078">
    <property type="entry name" value="CYTOSKELETON-ASSOCIATED PROTEIN 2-LIKE"/>
    <property type="match status" value="1"/>
</dbReference>
<feature type="region of interest" description="Disordered" evidence="6">
    <location>
        <begin position="432"/>
        <end position="457"/>
    </location>
</feature>
<dbReference type="GeneID" id="101703564"/>
<name>A0AAX6P687_HETGA</name>
<comment type="similarity">
    <text evidence="2">Belongs to the CKAP2 family.</text>
</comment>
<dbReference type="GO" id="GO:0005813">
    <property type="term" value="C:centrosome"/>
    <property type="evidence" value="ECO:0007669"/>
    <property type="project" value="TreeGrafter"/>
</dbReference>
<proteinExistence type="inferred from homology"/>